<keyword evidence="12" id="KW-0472">Membrane</keyword>
<dbReference type="PANTHER" id="PTHR21272">
    <property type="entry name" value="CATABOLIC 3-DEHYDROQUINASE"/>
    <property type="match status" value="1"/>
</dbReference>
<dbReference type="Gene3D" id="3.40.50.9100">
    <property type="entry name" value="Dehydroquinase, class II"/>
    <property type="match status" value="1"/>
</dbReference>
<feature type="active site" description="Proton donor" evidence="8 9">
    <location>
        <position position="100"/>
    </location>
</feature>
<keyword evidence="8" id="KW-0028">Amino-acid biosynthesis</keyword>
<evidence type="ECO:0000256" key="7">
    <source>
        <dbReference type="ARBA" id="ARBA00023239"/>
    </source>
</evidence>
<comment type="pathway">
    <text evidence="2 8">Metabolic intermediate biosynthesis; chorismate biosynthesis; chorismate from D-erythrose 4-phosphate and phosphoenolpyruvate: step 3/7.</text>
</comment>
<dbReference type="UniPathway" id="UPA00053">
    <property type="reaction ID" value="UER00086"/>
</dbReference>
<evidence type="ECO:0000256" key="6">
    <source>
        <dbReference type="ARBA" id="ARBA00023141"/>
    </source>
</evidence>
<dbReference type="GO" id="GO:0009423">
    <property type="term" value="P:chorismate biosynthetic process"/>
    <property type="evidence" value="ECO:0007669"/>
    <property type="project" value="UniProtKB-UniRule"/>
</dbReference>
<evidence type="ECO:0000313" key="14">
    <source>
        <dbReference type="Proteomes" id="UP000195807"/>
    </source>
</evidence>
<evidence type="ECO:0000256" key="4">
    <source>
        <dbReference type="ARBA" id="ARBA00011193"/>
    </source>
</evidence>
<evidence type="ECO:0000313" key="13">
    <source>
        <dbReference type="EMBL" id="ARU17331.1"/>
    </source>
</evidence>
<evidence type="ECO:0000256" key="3">
    <source>
        <dbReference type="ARBA" id="ARBA00011037"/>
    </source>
</evidence>
<dbReference type="InterPro" id="IPR001874">
    <property type="entry name" value="DHquinase_II"/>
</dbReference>
<dbReference type="PIRSF" id="PIRSF001399">
    <property type="entry name" value="DHquinase_II"/>
    <property type="match status" value="1"/>
</dbReference>
<feature type="binding site" evidence="8 10">
    <location>
        <position position="80"/>
    </location>
    <ligand>
        <name>substrate</name>
    </ligand>
</feature>
<feature type="binding site" evidence="8 10">
    <location>
        <position position="87"/>
    </location>
    <ligand>
        <name>substrate</name>
    </ligand>
</feature>
<feature type="binding site" evidence="8 10">
    <location>
        <position position="74"/>
    </location>
    <ligand>
        <name>substrate</name>
    </ligand>
</feature>
<dbReference type="PANTHER" id="PTHR21272:SF3">
    <property type="entry name" value="CATABOLIC 3-DEHYDROQUINASE"/>
    <property type="match status" value="1"/>
</dbReference>
<sequence>MGLICIFNGPNLNLLGTREPEIYGRDTLDDVESLCAEKCRELGHAMRFMQSNSEGDLVTWIQEARGKADAIVINPAAYTHTSIAIRDALSAFAGPFVEVHISNVHARESFRHHSYVSGIASAVIAGCGIAGYGYAIDTVARLLGHD</sequence>
<comment type="similarity">
    <text evidence="3 8">Belongs to the type-II 3-dehydroquinase family.</text>
</comment>
<dbReference type="SUPFAM" id="SSF52304">
    <property type="entry name" value="Type II 3-dehydroquinate dehydratase"/>
    <property type="match status" value="1"/>
</dbReference>
<feature type="site" description="Transition state stabilizer" evidence="8 11">
    <location>
        <position position="18"/>
    </location>
</feature>
<dbReference type="GO" id="GO:0009073">
    <property type="term" value="P:aromatic amino acid family biosynthetic process"/>
    <property type="evidence" value="ECO:0007669"/>
    <property type="project" value="UniProtKB-KW"/>
</dbReference>
<dbReference type="OrthoDB" id="9790793at2"/>
<comment type="function">
    <text evidence="8">Catalyzes a trans-dehydration via an enolate intermediate.</text>
</comment>
<comment type="catalytic activity">
    <reaction evidence="1 8">
        <text>3-dehydroquinate = 3-dehydroshikimate + H2O</text>
        <dbReference type="Rhea" id="RHEA:21096"/>
        <dbReference type="ChEBI" id="CHEBI:15377"/>
        <dbReference type="ChEBI" id="CHEBI:16630"/>
        <dbReference type="ChEBI" id="CHEBI:32364"/>
        <dbReference type="EC" id="4.2.1.10"/>
    </reaction>
</comment>
<dbReference type="InterPro" id="IPR036441">
    <property type="entry name" value="DHquinase_II_sf"/>
</dbReference>
<keyword evidence="12" id="KW-0812">Transmembrane</keyword>
<dbReference type="GO" id="GO:0008652">
    <property type="term" value="P:amino acid biosynthetic process"/>
    <property type="evidence" value="ECO:0007669"/>
    <property type="project" value="UniProtKB-KW"/>
</dbReference>
<evidence type="ECO:0000256" key="1">
    <source>
        <dbReference type="ARBA" id="ARBA00001864"/>
    </source>
</evidence>
<dbReference type="EC" id="4.2.1.10" evidence="5 8"/>
<keyword evidence="12" id="KW-1133">Transmembrane helix</keyword>
<feature type="active site" description="Proton acceptor" evidence="8 9">
    <location>
        <position position="23"/>
    </location>
</feature>
<evidence type="ECO:0000256" key="2">
    <source>
        <dbReference type="ARBA" id="ARBA00004902"/>
    </source>
</evidence>
<dbReference type="GO" id="GO:0003855">
    <property type="term" value="F:3-dehydroquinate dehydratase activity"/>
    <property type="evidence" value="ECO:0007669"/>
    <property type="project" value="UniProtKB-UniRule"/>
</dbReference>
<feature type="binding site" evidence="8 10">
    <location>
        <position position="111"/>
    </location>
    <ligand>
        <name>substrate</name>
    </ligand>
</feature>
<dbReference type="HAMAP" id="MF_00169">
    <property type="entry name" value="AroQ"/>
    <property type="match status" value="1"/>
</dbReference>
<evidence type="ECO:0000256" key="10">
    <source>
        <dbReference type="PIRSR" id="PIRSR001399-2"/>
    </source>
</evidence>
<name>A0A1Z1FES4_9SPHN</name>
<gene>
    <name evidence="8" type="primary">aroQ</name>
    <name evidence="13" type="ORF">A9D14_07515</name>
</gene>
<reference evidence="13 14" key="1">
    <citation type="submission" date="2017-01" db="EMBL/GenBank/DDBJ databases">
        <title>Complete genome sequence of esterase-producing bacterium Croceicoccus marinus E4A9.</title>
        <authorList>
            <person name="Wu Y.-H."/>
            <person name="Cheng H."/>
            <person name="Xu L."/>
            <person name="Huo Y.-Y."/>
            <person name="Wang C.-S."/>
            <person name="Xu X.-W."/>
        </authorList>
    </citation>
    <scope>NUCLEOTIDE SEQUENCE [LARGE SCALE GENOMIC DNA]</scope>
    <source>
        <strain evidence="13 14">E4A9</strain>
    </source>
</reference>
<keyword evidence="14" id="KW-1185">Reference proteome</keyword>
<feature type="binding site" evidence="8 10">
    <location>
        <begin position="101"/>
        <end position="102"/>
    </location>
    <ligand>
        <name>substrate</name>
    </ligand>
</feature>
<dbReference type="Pfam" id="PF01220">
    <property type="entry name" value="DHquinase_II"/>
    <property type="match status" value="1"/>
</dbReference>
<feature type="transmembrane region" description="Helical" evidence="12">
    <location>
        <begin position="115"/>
        <end position="136"/>
    </location>
</feature>
<dbReference type="NCBIfam" id="NF003807">
    <property type="entry name" value="PRK05395.1-4"/>
    <property type="match status" value="1"/>
</dbReference>
<protein>
    <recommendedName>
        <fullName evidence="5 8">3-dehydroquinate dehydratase</fullName>
        <shortName evidence="8">3-dehydroquinase</shortName>
        <ecNumber evidence="5 8">4.2.1.10</ecNumber>
    </recommendedName>
    <alternativeName>
        <fullName evidence="8">Type II DHQase</fullName>
    </alternativeName>
</protein>
<dbReference type="EMBL" id="CP019602">
    <property type="protein sequence ID" value="ARU17331.1"/>
    <property type="molecule type" value="Genomic_DNA"/>
</dbReference>
<dbReference type="NCBIfam" id="NF003806">
    <property type="entry name" value="PRK05395.1-3"/>
    <property type="match status" value="1"/>
</dbReference>
<dbReference type="AlphaFoldDB" id="A0A1Z1FES4"/>
<organism evidence="13 14">
    <name type="scientific">Croceicoccus marinus</name>
    <dbReference type="NCBI Taxonomy" id="450378"/>
    <lineage>
        <taxon>Bacteria</taxon>
        <taxon>Pseudomonadati</taxon>
        <taxon>Pseudomonadota</taxon>
        <taxon>Alphaproteobacteria</taxon>
        <taxon>Sphingomonadales</taxon>
        <taxon>Erythrobacteraceae</taxon>
        <taxon>Croceicoccus</taxon>
    </lineage>
</organism>
<evidence type="ECO:0000256" key="9">
    <source>
        <dbReference type="PIRSR" id="PIRSR001399-1"/>
    </source>
</evidence>
<proteinExistence type="inferred from homology"/>
<dbReference type="CDD" id="cd00466">
    <property type="entry name" value="DHQase_II"/>
    <property type="match status" value="1"/>
</dbReference>
<dbReference type="STRING" id="450378.GCA_001661675_01505"/>
<evidence type="ECO:0000256" key="11">
    <source>
        <dbReference type="PIRSR" id="PIRSR001399-3"/>
    </source>
</evidence>
<keyword evidence="6 8" id="KW-0057">Aromatic amino acid biosynthesis</keyword>
<comment type="subunit">
    <text evidence="4 8">Homododecamer.</text>
</comment>
<dbReference type="Proteomes" id="UP000195807">
    <property type="component" value="Chromosome"/>
</dbReference>
<dbReference type="KEGG" id="cman:A9D14_07515"/>
<keyword evidence="7 8" id="KW-0456">Lyase</keyword>
<dbReference type="RefSeq" id="WP_066848562.1">
    <property type="nucleotide sequence ID" value="NZ_CP019602.1"/>
</dbReference>
<accession>A0A1Z1FES4</accession>
<dbReference type="GO" id="GO:0019631">
    <property type="term" value="P:quinate catabolic process"/>
    <property type="evidence" value="ECO:0007669"/>
    <property type="project" value="TreeGrafter"/>
</dbReference>
<evidence type="ECO:0000256" key="8">
    <source>
        <dbReference type="HAMAP-Rule" id="MF_00169"/>
    </source>
</evidence>
<evidence type="ECO:0000256" key="5">
    <source>
        <dbReference type="ARBA" id="ARBA00012060"/>
    </source>
</evidence>
<dbReference type="NCBIfam" id="TIGR01088">
    <property type="entry name" value="aroQ"/>
    <property type="match status" value="1"/>
</dbReference>
<evidence type="ECO:0000256" key="12">
    <source>
        <dbReference type="SAM" id="Phobius"/>
    </source>
</evidence>
<dbReference type="NCBIfam" id="NF003805">
    <property type="entry name" value="PRK05395.1-2"/>
    <property type="match status" value="1"/>
</dbReference>